<evidence type="ECO:0000313" key="3">
    <source>
        <dbReference type="Proteomes" id="UP000234681"/>
    </source>
</evidence>
<proteinExistence type="predicted"/>
<feature type="transmembrane region" description="Helical" evidence="1">
    <location>
        <begin position="13"/>
        <end position="32"/>
    </location>
</feature>
<gene>
    <name evidence="2" type="ORF">rCG_42065</name>
</gene>
<evidence type="ECO:0000313" key="2">
    <source>
        <dbReference type="EMBL" id="EDL87727.1"/>
    </source>
</evidence>
<sequence length="61" mass="6848">MVALYSMSIPRDFLFLFVFLCQGFSVFPRLFWNSVDRASLKLTEICLGCHCLGLSPTVVSA</sequence>
<evidence type="ECO:0000256" key="1">
    <source>
        <dbReference type="SAM" id="Phobius"/>
    </source>
</evidence>
<keyword evidence="1" id="KW-1133">Transmembrane helix</keyword>
<keyword evidence="1" id="KW-0472">Membrane</keyword>
<organism evidence="2 3">
    <name type="scientific">Rattus norvegicus</name>
    <name type="common">Rat</name>
    <dbReference type="NCBI Taxonomy" id="10116"/>
    <lineage>
        <taxon>Eukaryota</taxon>
        <taxon>Metazoa</taxon>
        <taxon>Chordata</taxon>
        <taxon>Craniata</taxon>
        <taxon>Vertebrata</taxon>
        <taxon>Euteleostomi</taxon>
        <taxon>Mammalia</taxon>
        <taxon>Eutheria</taxon>
        <taxon>Euarchontoglires</taxon>
        <taxon>Glires</taxon>
        <taxon>Rodentia</taxon>
        <taxon>Myomorpha</taxon>
        <taxon>Muroidea</taxon>
        <taxon>Muridae</taxon>
        <taxon>Murinae</taxon>
        <taxon>Rattus</taxon>
    </lineage>
</organism>
<dbReference type="Proteomes" id="UP000234681">
    <property type="component" value="Chromosome 1"/>
</dbReference>
<dbReference type="AlphaFoldDB" id="A6JUQ2"/>
<accession>A6JUQ2</accession>
<reference evidence="2 3" key="1">
    <citation type="submission" date="2005-09" db="EMBL/GenBank/DDBJ databases">
        <authorList>
            <person name="Mural R.J."/>
            <person name="Li P.W."/>
            <person name="Adams M.D."/>
            <person name="Amanatides P.G."/>
            <person name="Baden-Tillson H."/>
            <person name="Barnstead M."/>
            <person name="Chin S.H."/>
            <person name="Dew I."/>
            <person name="Evans C.A."/>
            <person name="Ferriera S."/>
            <person name="Flanigan M."/>
            <person name="Fosler C."/>
            <person name="Glodek A."/>
            <person name="Gu Z."/>
            <person name="Holt R.A."/>
            <person name="Jennings D."/>
            <person name="Kraft C.L."/>
            <person name="Lu F."/>
            <person name="Nguyen T."/>
            <person name="Nusskern D.R."/>
            <person name="Pfannkoch C.M."/>
            <person name="Sitter C."/>
            <person name="Sutton G.G."/>
            <person name="Venter J.C."/>
            <person name="Wang Z."/>
            <person name="Woodage T."/>
            <person name="Zheng X.H."/>
            <person name="Zhong F."/>
        </authorList>
    </citation>
    <scope>NUCLEOTIDE SEQUENCE [LARGE SCALE GENOMIC DNA]</scope>
    <source>
        <strain>BN</strain>
        <strain evidence="3">Sprague-Dawley</strain>
    </source>
</reference>
<name>A6JUQ2_RAT</name>
<protein>
    <submittedName>
        <fullName evidence="2">RCG42065</fullName>
    </submittedName>
</protein>
<dbReference type="EMBL" id="CH474002">
    <property type="protein sequence ID" value="EDL87727.1"/>
    <property type="molecule type" value="Genomic_DNA"/>
</dbReference>
<keyword evidence="1" id="KW-0812">Transmembrane</keyword>